<protein>
    <submittedName>
        <fullName evidence="5">GNAT family N-acetyltransferase</fullName>
    </submittedName>
    <submittedName>
        <fullName evidence="4">Putative acetyltransferase</fullName>
    </submittedName>
</protein>
<organism evidence="4 6">
    <name type="scientific">Paracoccus sediminis</name>
    <dbReference type="NCBI Taxonomy" id="1214787"/>
    <lineage>
        <taxon>Bacteria</taxon>
        <taxon>Pseudomonadati</taxon>
        <taxon>Pseudomonadota</taxon>
        <taxon>Alphaproteobacteria</taxon>
        <taxon>Rhodobacterales</taxon>
        <taxon>Paracoccaceae</taxon>
        <taxon>Paracoccus</taxon>
    </lineage>
</organism>
<name>A0A238X384_9RHOB</name>
<reference evidence="6" key="2">
    <citation type="submission" date="2017-06" db="EMBL/GenBank/DDBJ databases">
        <authorList>
            <person name="Varghese N."/>
            <person name="Submissions S."/>
        </authorList>
    </citation>
    <scope>NUCLEOTIDE SEQUENCE [LARGE SCALE GENOMIC DNA]</scope>
    <source>
        <strain evidence="6">DSM 26170</strain>
    </source>
</reference>
<accession>A0A238X384</accession>
<keyword evidence="1 4" id="KW-0808">Transferase</keyword>
<dbReference type="EMBL" id="FZNM01000007">
    <property type="protein sequence ID" value="SNR53130.1"/>
    <property type="molecule type" value="Genomic_DNA"/>
</dbReference>
<proteinExistence type="predicted"/>
<dbReference type="Proteomes" id="UP000198409">
    <property type="component" value="Unassembled WGS sequence"/>
</dbReference>
<sequence>MVTDGLRFEPESPLTDDLALLFARHTAEMHADTPPESIHMMPRTALASSTIDFFVLRDSGKPVGMAALKRLDGDQAEIKSMHVLAETRGNGLSRLMLDRLIDHAKGAGLIRLVLETGAQPSFSPARALYTAAGFRECPPFGDYRPDPNSVFMAQALA</sequence>
<dbReference type="EMBL" id="SIRL01000008">
    <property type="protein sequence ID" value="TBN49274.1"/>
    <property type="molecule type" value="Genomic_DNA"/>
</dbReference>
<evidence type="ECO:0000259" key="3">
    <source>
        <dbReference type="PROSITE" id="PS51186"/>
    </source>
</evidence>
<dbReference type="GO" id="GO:0016747">
    <property type="term" value="F:acyltransferase activity, transferring groups other than amino-acyl groups"/>
    <property type="evidence" value="ECO:0007669"/>
    <property type="project" value="InterPro"/>
</dbReference>
<evidence type="ECO:0000313" key="5">
    <source>
        <dbReference type="EMBL" id="TBN49274.1"/>
    </source>
</evidence>
<dbReference type="PROSITE" id="PS51186">
    <property type="entry name" value="GNAT"/>
    <property type="match status" value="1"/>
</dbReference>
<evidence type="ECO:0000313" key="6">
    <source>
        <dbReference type="Proteomes" id="UP000198409"/>
    </source>
</evidence>
<dbReference type="Proteomes" id="UP000292859">
    <property type="component" value="Unassembled WGS sequence"/>
</dbReference>
<dbReference type="Pfam" id="PF00583">
    <property type="entry name" value="Acetyltransf_1"/>
    <property type="match status" value="1"/>
</dbReference>
<evidence type="ECO:0000313" key="4">
    <source>
        <dbReference type="EMBL" id="SNR53130.1"/>
    </source>
</evidence>
<keyword evidence="7" id="KW-1185">Reference proteome</keyword>
<dbReference type="SUPFAM" id="SSF55729">
    <property type="entry name" value="Acyl-CoA N-acyltransferases (Nat)"/>
    <property type="match status" value="1"/>
</dbReference>
<evidence type="ECO:0000256" key="2">
    <source>
        <dbReference type="ARBA" id="ARBA00023315"/>
    </source>
</evidence>
<reference evidence="4" key="1">
    <citation type="submission" date="2017-06" db="EMBL/GenBank/DDBJ databases">
        <authorList>
            <person name="Kim H.J."/>
            <person name="Triplett B.A."/>
        </authorList>
    </citation>
    <scope>NUCLEOTIDE SEQUENCE [LARGE SCALE GENOMIC DNA]</scope>
    <source>
        <strain evidence="4">DSM 26170</strain>
    </source>
</reference>
<feature type="domain" description="N-acetyltransferase" evidence="3">
    <location>
        <begin position="6"/>
        <end position="157"/>
    </location>
</feature>
<evidence type="ECO:0000313" key="7">
    <source>
        <dbReference type="Proteomes" id="UP000292859"/>
    </source>
</evidence>
<dbReference type="InterPro" id="IPR000182">
    <property type="entry name" value="GNAT_dom"/>
</dbReference>
<gene>
    <name evidence="5" type="ORF">EYF88_11885</name>
    <name evidence="4" type="ORF">SAMN06265378_107118</name>
</gene>
<dbReference type="CDD" id="cd04301">
    <property type="entry name" value="NAT_SF"/>
    <property type="match status" value="1"/>
</dbReference>
<evidence type="ECO:0000256" key="1">
    <source>
        <dbReference type="ARBA" id="ARBA00022679"/>
    </source>
</evidence>
<dbReference type="Gene3D" id="3.40.630.30">
    <property type="match status" value="1"/>
</dbReference>
<dbReference type="InterPro" id="IPR016181">
    <property type="entry name" value="Acyl_CoA_acyltransferase"/>
</dbReference>
<dbReference type="OrthoDB" id="9803233at2"/>
<dbReference type="AlphaFoldDB" id="A0A238X384"/>
<dbReference type="InterPro" id="IPR050832">
    <property type="entry name" value="Bact_Acetyltransf"/>
</dbReference>
<reference evidence="5 7" key="3">
    <citation type="submission" date="2019-02" db="EMBL/GenBank/DDBJ databases">
        <authorList>
            <person name="Zhang G."/>
        </authorList>
    </citation>
    <scope>NUCLEOTIDE SEQUENCE [LARGE SCALE GENOMIC DNA]</scope>
    <source>
        <strain evidence="5 7">CMB17</strain>
    </source>
</reference>
<keyword evidence="2" id="KW-0012">Acyltransferase</keyword>
<dbReference type="PANTHER" id="PTHR43877">
    <property type="entry name" value="AMINOALKYLPHOSPHONATE N-ACETYLTRANSFERASE-RELATED-RELATED"/>
    <property type="match status" value="1"/>
</dbReference>
<dbReference type="PANTHER" id="PTHR43877:SF5">
    <property type="entry name" value="BLL8307 PROTEIN"/>
    <property type="match status" value="1"/>
</dbReference>